<feature type="domain" description="Chitin-binding type-2" evidence="2">
    <location>
        <begin position="43"/>
        <end position="92"/>
    </location>
</feature>
<comment type="caution">
    <text evidence="3">The sequence shown here is derived from an EMBL/GenBank/DDBJ whole genome shotgun (WGS) entry which is preliminary data.</text>
</comment>
<proteinExistence type="predicted"/>
<sequence length="98" mass="10645">MDTRKIVVGGALAALFALGCAPSWSAAQAGPVDSTAGIEREQCDGSEMFKLDETDARGYYQCNIALGRWELHYCGDGLWWSPEGNRCDWPENSGQTPS</sequence>
<name>A0ABQ3T1M2_9ACTN</name>
<gene>
    <name evidence="3" type="ORF">Snoj_82100</name>
</gene>
<dbReference type="Gene3D" id="2.170.140.10">
    <property type="entry name" value="Chitin binding domain"/>
    <property type="match status" value="1"/>
</dbReference>
<dbReference type="InterPro" id="IPR036508">
    <property type="entry name" value="Chitin-bd_dom_sf"/>
</dbReference>
<evidence type="ECO:0000313" key="4">
    <source>
        <dbReference type="Proteomes" id="UP000613974"/>
    </source>
</evidence>
<evidence type="ECO:0000313" key="3">
    <source>
        <dbReference type="EMBL" id="GHI74292.1"/>
    </source>
</evidence>
<dbReference type="SUPFAM" id="SSF57625">
    <property type="entry name" value="Invertebrate chitin-binding proteins"/>
    <property type="match status" value="1"/>
</dbReference>
<dbReference type="Proteomes" id="UP000613974">
    <property type="component" value="Unassembled WGS sequence"/>
</dbReference>
<feature type="chain" id="PRO_5045354633" description="Chitin-binding type-2 domain-containing protein" evidence="1">
    <location>
        <begin position="27"/>
        <end position="98"/>
    </location>
</feature>
<dbReference type="PROSITE" id="PS51257">
    <property type="entry name" value="PROKAR_LIPOPROTEIN"/>
    <property type="match status" value="1"/>
</dbReference>
<evidence type="ECO:0000259" key="2">
    <source>
        <dbReference type="Pfam" id="PF01607"/>
    </source>
</evidence>
<dbReference type="EMBL" id="BNEC01000005">
    <property type="protein sequence ID" value="GHI74292.1"/>
    <property type="molecule type" value="Genomic_DNA"/>
</dbReference>
<keyword evidence="1" id="KW-0732">Signal</keyword>
<dbReference type="GeneID" id="300357287"/>
<feature type="signal peptide" evidence="1">
    <location>
        <begin position="1"/>
        <end position="26"/>
    </location>
</feature>
<evidence type="ECO:0000256" key="1">
    <source>
        <dbReference type="SAM" id="SignalP"/>
    </source>
</evidence>
<organism evidence="3 4">
    <name type="scientific">Streptomyces nojiriensis</name>
    <dbReference type="NCBI Taxonomy" id="66374"/>
    <lineage>
        <taxon>Bacteria</taxon>
        <taxon>Bacillati</taxon>
        <taxon>Actinomycetota</taxon>
        <taxon>Actinomycetes</taxon>
        <taxon>Kitasatosporales</taxon>
        <taxon>Streptomycetaceae</taxon>
        <taxon>Streptomyces</taxon>
    </lineage>
</organism>
<accession>A0ABQ3T1M2</accession>
<reference evidence="4" key="1">
    <citation type="submission" date="2023-07" db="EMBL/GenBank/DDBJ databases">
        <title>Whole genome shotgun sequence of Streptomyces nojiriensis NBRC 13794.</title>
        <authorList>
            <person name="Komaki H."/>
            <person name="Tamura T."/>
        </authorList>
    </citation>
    <scope>NUCLEOTIDE SEQUENCE [LARGE SCALE GENOMIC DNA]</scope>
    <source>
        <strain evidence="4">NBRC 13794</strain>
    </source>
</reference>
<dbReference type="InterPro" id="IPR002557">
    <property type="entry name" value="Chitin-bd_dom"/>
</dbReference>
<dbReference type="Pfam" id="PF01607">
    <property type="entry name" value="CBM_14"/>
    <property type="match status" value="1"/>
</dbReference>
<protein>
    <recommendedName>
        <fullName evidence="2">Chitin-binding type-2 domain-containing protein</fullName>
    </recommendedName>
</protein>
<keyword evidence="4" id="KW-1185">Reference proteome</keyword>
<dbReference type="RefSeq" id="WP_189732550.1">
    <property type="nucleotide sequence ID" value="NZ_BMRL01000001.1"/>
</dbReference>